<accession>A0ABS3THR1</accession>
<name>A0ABS3THR1_9BACT</name>
<keyword evidence="1" id="KW-0175">Coiled coil</keyword>
<dbReference type="Pfam" id="PF13455">
    <property type="entry name" value="MUG113"/>
    <property type="match status" value="1"/>
</dbReference>
<dbReference type="InterPro" id="IPR025280">
    <property type="entry name" value="SNIPE"/>
</dbReference>
<comment type="caution">
    <text evidence="3">The sequence shown here is derived from an EMBL/GenBank/DDBJ whole genome shotgun (WGS) entry which is preliminary data.</text>
</comment>
<gene>
    <name evidence="3" type="ORF">J4D97_21255</name>
</gene>
<organism evidence="3 4">
    <name type="scientific">Hymenobacter defluvii</name>
    <dbReference type="NCBI Taxonomy" id="2054411"/>
    <lineage>
        <taxon>Bacteria</taxon>
        <taxon>Pseudomonadati</taxon>
        <taxon>Bacteroidota</taxon>
        <taxon>Cytophagia</taxon>
        <taxon>Cytophagales</taxon>
        <taxon>Hymenobacteraceae</taxon>
        <taxon>Hymenobacter</taxon>
    </lineage>
</organism>
<reference evidence="3 4" key="1">
    <citation type="submission" date="2021-03" db="EMBL/GenBank/DDBJ databases">
        <authorList>
            <person name="Kim M.K."/>
        </authorList>
    </citation>
    <scope>NUCLEOTIDE SEQUENCE [LARGE SCALE GENOMIC DNA]</scope>
    <source>
        <strain evidence="3 4">BT507</strain>
    </source>
</reference>
<dbReference type="Pfam" id="PF13250">
    <property type="entry name" value="SNIPE"/>
    <property type="match status" value="1"/>
</dbReference>
<dbReference type="RefSeq" id="WP_208309334.1">
    <property type="nucleotide sequence ID" value="NZ_JAGETX010000027.1"/>
</dbReference>
<feature type="domain" description="Bacteriophage T5 Orf172 DNA-binding" evidence="2">
    <location>
        <begin position="333"/>
        <end position="416"/>
    </location>
</feature>
<dbReference type="EMBL" id="JAGETX010000027">
    <property type="protein sequence ID" value="MBO3273191.1"/>
    <property type="molecule type" value="Genomic_DNA"/>
</dbReference>
<proteinExistence type="predicted"/>
<evidence type="ECO:0000259" key="2">
    <source>
        <dbReference type="SMART" id="SM00974"/>
    </source>
</evidence>
<evidence type="ECO:0000313" key="4">
    <source>
        <dbReference type="Proteomes" id="UP000670527"/>
    </source>
</evidence>
<evidence type="ECO:0000313" key="3">
    <source>
        <dbReference type="EMBL" id="MBO3273191.1"/>
    </source>
</evidence>
<dbReference type="InterPro" id="IPR018306">
    <property type="entry name" value="Phage_T5_Orf172_DNA-bd"/>
</dbReference>
<dbReference type="SMART" id="SM00974">
    <property type="entry name" value="T5orf172"/>
    <property type="match status" value="1"/>
</dbReference>
<dbReference type="Proteomes" id="UP000670527">
    <property type="component" value="Unassembled WGS sequence"/>
</dbReference>
<feature type="coiled-coil region" evidence="1">
    <location>
        <begin position="225"/>
        <end position="309"/>
    </location>
</feature>
<evidence type="ECO:0000256" key="1">
    <source>
        <dbReference type="SAM" id="Coils"/>
    </source>
</evidence>
<feature type="coiled-coil region" evidence="1">
    <location>
        <begin position="49"/>
        <end position="97"/>
    </location>
</feature>
<protein>
    <submittedName>
        <fullName evidence="3">DUF4041 domain-containing protein</fullName>
    </submittedName>
</protein>
<sequence length="445" mass="51247">MSTLSILALLCAALAAGVFLLFRRLGAIKSAHATLQKEHVALTDRFRPIVDVDAEKQRVEAQTAQLAQEYQQQQKDLGILKVQVNELHAEFESLEESAELRSFGLYKPRYDFATSAHYQQKLNDIYGKQKKMISDKKAATCSIEWTVNGSKVEGRKQINQTLRLTLRAFNGECDAAISKVKYSNIVVMETRIRKAFDAINKMVEIQQCTIARGYLELRLQELYLCHEYQEKVQAEKELQRQIREQMREEELAQRELEKARLDAEKEEKRYADALKKAQREVEQATGEKQEKLLAQILELQSKLEIAQQVKARAISQAQLTRCGHVYVISNIGSFGEDVYKIGMTRRLDPLDRVKELGDASVPFQFDVHAVIYCEDAPKLENTLHRLFHHRRLNRINERKEFFKVTLQEIADAVRANHGAIEFLHEAEAVEYRKTLALLTENISQQ</sequence>
<keyword evidence="4" id="KW-1185">Reference proteome</keyword>